<protein>
    <submittedName>
        <fullName evidence="2">Uncharacterized protein</fullName>
    </submittedName>
</protein>
<proteinExistence type="predicted"/>
<sequence>MYFNYLAADQNAAMLQRAREYFQRVPEATVDDFGEISRIIGLPFYMKKAVFDACCQCSIRLVSMTKTLQLQDFLTYWEK</sequence>
<accession>A0AC34Q0V6</accession>
<dbReference type="WBParaSite" id="JU765_v2.g11884.t1">
    <property type="protein sequence ID" value="JU765_v2.g11884.t1"/>
    <property type="gene ID" value="JU765_v2.g11884"/>
</dbReference>
<evidence type="ECO:0000313" key="2">
    <source>
        <dbReference type="WBParaSite" id="JU765_v2.g11884.t1"/>
    </source>
</evidence>
<name>A0AC34Q0V6_9BILA</name>
<dbReference type="Proteomes" id="UP000887576">
    <property type="component" value="Unplaced"/>
</dbReference>
<organism evidence="1 2">
    <name type="scientific">Panagrolaimus sp. JU765</name>
    <dbReference type="NCBI Taxonomy" id="591449"/>
    <lineage>
        <taxon>Eukaryota</taxon>
        <taxon>Metazoa</taxon>
        <taxon>Ecdysozoa</taxon>
        <taxon>Nematoda</taxon>
        <taxon>Chromadorea</taxon>
        <taxon>Rhabditida</taxon>
        <taxon>Tylenchina</taxon>
        <taxon>Panagrolaimomorpha</taxon>
        <taxon>Panagrolaimoidea</taxon>
        <taxon>Panagrolaimidae</taxon>
        <taxon>Panagrolaimus</taxon>
    </lineage>
</organism>
<evidence type="ECO:0000313" key="1">
    <source>
        <dbReference type="Proteomes" id="UP000887576"/>
    </source>
</evidence>
<reference evidence="2" key="1">
    <citation type="submission" date="2022-11" db="UniProtKB">
        <authorList>
            <consortium name="WormBaseParasite"/>
        </authorList>
    </citation>
    <scope>IDENTIFICATION</scope>
</reference>